<feature type="coiled-coil region" evidence="1">
    <location>
        <begin position="42"/>
        <end position="97"/>
    </location>
</feature>
<evidence type="ECO:0000313" key="3">
    <source>
        <dbReference type="EMBL" id="KEQ82321.1"/>
    </source>
</evidence>
<protein>
    <submittedName>
        <fullName evidence="3">Uncharacterized protein</fullName>
    </submittedName>
</protein>
<evidence type="ECO:0000256" key="1">
    <source>
        <dbReference type="SAM" id="Coils"/>
    </source>
</evidence>
<sequence length="235" mass="26586">MAPIPGAPRELLWYHQIQRENRHILERINKQQADMVNISSQLSINQRQAEQAQQILSELEAKQVTATERRREDFEQEKDILKRISELEDSVQALRRANDSQPVATGTTSQWQTLEQRLDTIENNQTTASDQYMQQLKLRMDELERGMTNTAGRSVGSVQQGAGERAIESVPEADLSVPGVAAGDQSRGGQAKDIATQESESECQSNERPSVLVQQIRRLGRERMPFRPTPPDLGW</sequence>
<keyword evidence="4" id="KW-1185">Reference proteome</keyword>
<reference evidence="3 4" key="1">
    <citation type="journal article" date="2014" name="BMC Genomics">
        <title>Genome sequencing of four Aureobasidium pullulans varieties: biotechnological potential, stress tolerance, and description of new species.</title>
        <authorList>
            <person name="Gostin Ar C."/>
            <person name="Ohm R.A."/>
            <person name="Kogej T."/>
            <person name="Sonjak S."/>
            <person name="Turk M."/>
            <person name="Zajc J."/>
            <person name="Zalar P."/>
            <person name="Grube M."/>
            <person name="Sun H."/>
            <person name="Han J."/>
            <person name="Sharma A."/>
            <person name="Chiniquy J."/>
            <person name="Ngan C.Y."/>
            <person name="Lipzen A."/>
            <person name="Barry K."/>
            <person name="Grigoriev I.V."/>
            <person name="Gunde-Cimerman N."/>
        </authorList>
    </citation>
    <scope>NUCLEOTIDE SEQUENCE [LARGE SCALE GENOMIC DNA]</scope>
    <source>
        <strain evidence="3 4">EXF-150</strain>
    </source>
</reference>
<organism evidence="3 4">
    <name type="scientific">Aureobasidium pullulans EXF-150</name>
    <dbReference type="NCBI Taxonomy" id="1043002"/>
    <lineage>
        <taxon>Eukaryota</taxon>
        <taxon>Fungi</taxon>
        <taxon>Dikarya</taxon>
        <taxon>Ascomycota</taxon>
        <taxon>Pezizomycotina</taxon>
        <taxon>Dothideomycetes</taxon>
        <taxon>Dothideomycetidae</taxon>
        <taxon>Dothideales</taxon>
        <taxon>Saccotheciaceae</taxon>
        <taxon>Aureobasidium</taxon>
    </lineage>
</organism>
<evidence type="ECO:0000313" key="4">
    <source>
        <dbReference type="Proteomes" id="UP000030706"/>
    </source>
</evidence>
<proteinExistence type="predicted"/>
<dbReference type="GeneID" id="40743266"/>
<gene>
    <name evidence="3" type="ORF">M438DRAFT_277907</name>
</gene>
<feature type="region of interest" description="Disordered" evidence="2">
    <location>
        <begin position="153"/>
        <end position="211"/>
    </location>
</feature>
<dbReference type="RefSeq" id="XP_029758508.1">
    <property type="nucleotide sequence ID" value="XM_029900960.1"/>
</dbReference>
<accession>A0A074Y5X8</accession>
<evidence type="ECO:0000256" key="2">
    <source>
        <dbReference type="SAM" id="MobiDB-lite"/>
    </source>
</evidence>
<dbReference type="EMBL" id="KL584988">
    <property type="protein sequence ID" value="KEQ82321.1"/>
    <property type="molecule type" value="Genomic_DNA"/>
</dbReference>
<feature type="compositionally biased region" description="Polar residues" evidence="2">
    <location>
        <begin position="196"/>
        <end position="208"/>
    </location>
</feature>
<keyword evidence="1" id="KW-0175">Coiled coil</keyword>
<dbReference type="HOGENOM" id="CLU_1180012_0_0_1"/>
<dbReference type="Proteomes" id="UP000030706">
    <property type="component" value="Unassembled WGS sequence"/>
</dbReference>
<dbReference type="OrthoDB" id="3907804at2759"/>
<name>A0A074Y5X8_AURPU</name>
<dbReference type="AlphaFoldDB" id="A0A074Y5X8"/>